<gene>
    <name evidence="2" type="ORF">LSTR_LSTR015854</name>
</gene>
<dbReference type="Proteomes" id="UP000291343">
    <property type="component" value="Unassembled WGS sequence"/>
</dbReference>
<evidence type="ECO:0000313" key="2">
    <source>
        <dbReference type="EMBL" id="RZF47405.1"/>
    </source>
</evidence>
<organism evidence="2 3">
    <name type="scientific">Laodelphax striatellus</name>
    <name type="common">Small brown planthopper</name>
    <name type="synonym">Delphax striatella</name>
    <dbReference type="NCBI Taxonomy" id="195883"/>
    <lineage>
        <taxon>Eukaryota</taxon>
        <taxon>Metazoa</taxon>
        <taxon>Ecdysozoa</taxon>
        <taxon>Arthropoda</taxon>
        <taxon>Hexapoda</taxon>
        <taxon>Insecta</taxon>
        <taxon>Pterygota</taxon>
        <taxon>Neoptera</taxon>
        <taxon>Paraneoptera</taxon>
        <taxon>Hemiptera</taxon>
        <taxon>Auchenorrhyncha</taxon>
        <taxon>Fulgoroidea</taxon>
        <taxon>Delphacidae</taxon>
        <taxon>Criomorphinae</taxon>
        <taxon>Laodelphax</taxon>
    </lineage>
</organism>
<proteinExistence type="predicted"/>
<evidence type="ECO:0000256" key="1">
    <source>
        <dbReference type="SAM" id="MobiDB-lite"/>
    </source>
</evidence>
<dbReference type="EMBL" id="QKKF02004353">
    <property type="protein sequence ID" value="RZF47405.1"/>
    <property type="molecule type" value="Genomic_DNA"/>
</dbReference>
<comment type="caution">
    <text evidence="2">The sequence shown here is derived from an EMBL/GenBank/DDBJ whole genome shotgun (WGS) entry which is preliminary data.</text>
</comment>
<sequence>MYVSKCSSFDCMKRSKGSGRSVRKVTAAPPGMPPTSHRPPDISFVGCPVEIPNSPISSHLHNSTQQSSNYQGRAATNVLNASSFGHKHLQLAPNPFNSPFPDPKSQDESNTEHIYAEIKDVRKPVSEYCSTDLINTEPIYSNIPPTTSKPGYVPMLSPKVGVGSTAQNNDILSTKHEWGSIFRDSSLYKKLEKNIAGLKTEKHDTSAQSLAPSAPPAHLQPSQRPHIEIIKSDLIFSTNPMVKTLMK</sequence>
<keyword evidence="3" id="KW-1185">Reference proteome</keyword>
<dbReference type="AlphaFoldDB" id="A0A482XMP3"/>
<evidence type="ECO:0000313" key="3">
    <source>
        <dbReference type="Proteomes" id="UP000291343"/>
    </source>
</evidence>
<feature type="compositionally biased region" description="Basic residues" evidence="1">
    <location>
        <begin position="14"/>
        <end position="23"/>
    </location>
</feature>
<dbReference type="InParanoid" id="A0A482XMP3"/>
<name>A0A482XMP3_LAOST</name>
<reference evidence="2 3" key="1">
    <citation type="journal article" date="2017" name="Gigascience">
        <title>Genome sequence of the small brown planthopper, Laodelphax striatellus.</title>
        <authorList>
            <person name="Zhu J."/>
            <person name="Jiang F."/>
            <person name="Wang X."/>
            <person name="Yang P."/>
            <person name="Bao Y."/>
            <person name="Zhao W."/>
            <person name="Wang W."/>
            <person name="Lu H."/>
            <person name="Wang Q."/>
            <person name="Cui N."/>
            <person name="Li J."/>
            <person name="Chen X."/>
            <person name="Luo L."/>
            <person name="Yu J."/>
            <person name="Kang L."/>
            <person name="Cui F."/>
        </authorList>
    </citation>
    <scope>NUCLEOTIDE SEQUENCE [LARGE SCALE GENOMIC DNA]</scope>
    <source>
        <strain evidence="2">Lst14</strain>
    </source>
</reference>
<feature type="compositionally biased region" description="Low complexity" evidence="1">
    <location>
        <begin position="206"/>
        <end position="223"/>
    </location>
</feature>
<protein>
    <submittedName>
        <fullName evidence="2">Uncharacterized protein</fullName>
    </submittedName>
</protein>
<feature type="region of interest" description="Disordered" evidence="1">
    <location>
        <begin position="202"/>
        <end position="224"/>
    </location>
</feature>
<feature type="region of interest" description="Disordered" evidence="1">
    <location>
        <begin position="14"/>
        <end position="43"/>
    </location>
</feature>
<accession>A0A482XMP3</accession>